<feature type="compositionally biased region" description="Basic and acidic residues" evidence="1">
    <location>
        <begin position="190"/>
        <end position="221"/>
    </location>
</feature>
<organism evidence="2 3">
    <name type="scientific">Lupinus luteus</name>
    <name type="common">European yellow lupine</name>
    <dbReference type="NCBI Taxonomy" id="3873"/>
    <lineage>
        <taxon>Eukaryota</taxon>
        <taxon>Viridiplantae</taxon>
        <taxon>Streptophyta</taxon>
        <taxon>Embryophyta</taxon>
        <taxon>Tracheophyta</taxon>
        <taxon>Spermatophyta</taxon>
        <taxon>Magnoliopsida</taxon>
        <taxon>eudicotyledons</taxon>
        <taxon>Gunneridae</taxon>
        <taxon>Pentapetalae</taxon>
        <taxon>rosids</taxon>
        <taxon>fabids</taxon>
        <taxon>Fabales</taxon>
        <taxon>Fabaceae</taxon>
        <taxon>Papilionoideae</taxon>
        <taxon>50 kb inversion clade</taxon>
        <taxon>genistoids sensu lato</taxon>
        <taxon>core genistoids</taxon>
        <taxon>Genisteae</taxon>
        <taxon>Lupinus</taxon>
    </lineage>
</organism>
<protein>
    <recommendedName>
        <fullName evidence="4">DUF3527 domain protein</fullName>
    </recommendedName>
</protein>
<feature type="compositionally biased region" description="Basic and acidic residues" evidence="1">
    <location>
        <begin position="310"/>
        <end position="327"/>
    </location>
</feature>
<dbReference type="AlphaFoldDB" id="A0AAV1W0K0"/>
<name>A0AAV1W0K0_LUPLU</name>
<reference evidence="2 3" key="1">
    <citation type="submission" date="2024-03" db="EMBL/GenBank/DDBJ databases">
        <authorList>
            <person name="Martinez-Hernandez J."/>
        </authorList>
    </citation>
    <scope>NUCLEOTIDE SEQUENCE [LARGE SCALE GENOMIC DNA]</scope>
</reference>
<evidence type="ECO:0008006" key="4">
    <source>
        <dbReference type="Google" id="ProtNLM"/>
    </source>
</evidence>
<sequence length="899" mass="100347">MKPSEGMGFSLDLRKIGSKRQSQSKTAKESYPPKKPDKLESKTNIGTSCADPYVIGKIRNQESVKGSSNQRDELVKYMSNLPGFLQHSDRGENIQEKALNVGVLDWSQLEKWKNKQTQIPGVVSGFTSFNSSGESSSRSRHKKVGDTKGLYSSSIKASYKDELPESSKMSSQDVKLYQYFEAEPIETNIIEDKNRTRPWESVDKNRSDTSHRKEKRNDYDKIITLGEHFASNSRDHSVSTVPDENASPDVEATKIKEVLHQHSLKKKERNRKSSSRKGLSSLKSKDKGVSYSSQQQVSSSRSKTKKKMDQRKESDIDFPEQRSHRKPIDIVLLRPGQVPQSSSQDYFHLSHFRTSSDEIFSESSSSSLSFSSLPEEVYTEDACSEIPHPSTLPFSAELASSSSETMQHSVNTDQDIDHSSVVSSKPLCSNMMSSLQFEDTSIEKEILDIKLGNQCAFSNIQESQYQETAGLTDQTGVNASSHCRLSFSLNRMGRSFSFKEGSTLPQFSSVNVKAKSGPLTFESSASLVNSSKEKVNAHNRTRSSSFRWLLDPILKHKASNIHRSVETIPTKGNLDSTNLHSEKSKGSSIQAVLQLTIKNELPLFRFVLNSERKVLVATMKSSREKDDIGCYFAFYYLNEIKKKSGGWMSRGSKEKSCGYVYNIIGQMKFSRSKITEPKNQNSERQCVVKEYVLSGVEVDQTDQGPPIKSEELGAVVMKIPCENLSHEESDSNDLLEKGSLKCLADEKCFRSSRENDISFTPTVILPGGVHSSSNRGEPTPLIHRWKSGGLCDCGGWDVGCKLLVLSNQKQCSNVSRSRFQLFVEEGAEHNTPLFSLAPSTDGFYSVEFSSTITHLQAFFISVVLLSSQKLPSTMNKNELPEKSSINYNPIPPLSPVGRV</sequence>
<feature type="compositionally biased region" description="Basic and acidic residues" evidence="1">
    <location>
        <begin position="26"/>
        <end position="41"/>
    </location>
</feature>
<dbReference type="Pfam" id="PF12043">
    <property type="entry name" value="DUF3527"/>
    <property type="match status" value="2"/>
</dbReference>
<feature type="compositionally biased region" description="Low complexity" evidence="1">
    <location>
        <begin position="289"/>
        <end position="301"/>
    </location>
</feature>
<dbReference type="PANTHER" id="PTHR31390">
    <property type="entry name" value="EXPRESSED PROTEIN"/>
    <property type="match status" value="1"/>
</dbReference>
<evidence type="ECO:0000256" key="1">
    <source>
        <dbReference type="SAM" id="MobiDB-lite"/>
    </source>
</evidence>
<dbReference type="PANTHER" id="PTHR31390:SF27">
    <property type="entry name" value="DUF3527 DOMAIN PROTEIN"/>
    <property type="match status" value="1"/>
</dbReference>
<dbReference type="InterPro" id="IPR021916">
    <property type="entry name" value="DUF3527"/>
</dbReference>
<feature type="region of interest" description="Disordered" evidence="1">
    <location>
        <begin position="129"/>
        <end position="149"/>
    </location>
</feature>
<feature type="compositionally biased region" description="Basic residues" evidence="1">
    <location>
        <begin position="262"/>
        <end position="275"/>
    </location>
</feature>
<keyword evidence="3" id="KW-1185">Reference proteome</keyword>
<accession>A0AAV1W0K0</accession>
<feature type="region of interest" description="Disordered" evidence="1">
    <location>
        <begin position="1"/>
        <end position="46"/>
    </location>
</feature>
<dbReference type="Proteomes" id="UP001497480">
    <property type="component" value="Unassembled WGS sequence"/>
</dbReference>
<comment type="caution">
    <text evidence="2">The sequence shown here is derived from an EMBL/GenBank/DDBJ whole genome shotgun (WGS) entry which is preliminary data.</text>
</comment>
<feature type="region of interest" description="Disordered" evidence="1">
    <location>
        <begin position="187"/>
        <end position="327"/>
    </location>
</feature>
<gene>
    <name evidence="2" type="ORF">LLUT_LOCUS3722</name>
</gene>
<proteinExistence type="predicted"/>
<evidence type="ECO:0000313" key="3">
    <source>
        <dbReference type="Proteomes" id="UP001497480"/>
    </source>
</evidence>
<evidence type="ECO:0000313" key="2">
    <source>
        <dbReference type="EMBL" id="CAL0302662.1"/>
    </source>
</evidence>
<dbReference type="EMBL" id="CAXHTB010000003">
    <property type="protein sequence ID" value="CAL0302662.1"/>
    <property type="molecule type" value="Genomic_DNA"/>
</dbReference>
<feature type="compositionally biased region" description="Basic and acidic residues" evidence="1">
    <location>
        <begin position="251"/>
        <end position="260"/>
    </location>
</feature>